<dbReference type="AlphaFoldDB" id="A0A1T5D980"/>
<keyword evidence="3" id="KW-1185">Reference proteome</keyword>
<feature type="transmembrane region" description="Helical" evidence="1">
    <location>
        <begin position="6"/>
        <end position="24"/>
    </location>
</feature>
<organism evidence="2 3">
    <name type="scientific">Salegentibacter holothuriorum</name>
    <dbReference type="NCBI Taxonomy" id="241145"/>
    <lineage>
        <taxon>Bacteria</taxon>
        <taxon>Pseudomonadati</taxon>
        <taxon>Bacteroidota</taxon>
        <taxon>Flavobacteriia</taxon>
        <taxon>Flavobacteriales</taxon>
        <taxon>Flavobacteriaceae</taxon>
        <taxon>Salegentibacter</taxon>
    </lineage>
</organism>
<reference evidence="3" key="1">
    <citation type="submission" date="2017-02" db="EMBL/GenBank/DDBJ databases">
        <authorList>
            <person name="Varghese N."/>
            <person name="Submissions S."/>
        </authorList>
    </citation>
    <scope>NUCLEOTIDE SEQUENCE [LARGE SCALE GENOMIC DNA]</scope>
    <source>
        <strain evidence="3">DSM 23405</strain>
    </source>
</reference>
<gene>
    <name evidence="2" type="ORF">SAMN05660776_2547</name>
</gene>
<accession>A0A1T5D980</accession>
<protein>
    <submittedName>
        <fullName evidence="2">Cytochrome C biogenesis protein transmembrane region</fullName>
    </submittedName>
</protein>
<dbReference type="EMBL" id="FUYY01000004">
    <property type="protein sequence ID" value="SKB68328.1"/>
    <property type="molecule type" value="Genomic_DNA"/>
</dbReference>
<keyword evidence="1" id="KW-1133">Transmembrane helix</keyword>
<feature type="transmembrane region" description="Helical" evidence="1">
    <location>
        <begin position="213"/>
        <end position="232"/>
    </location>
</feature>
<feature type="transmembrane region" description="Helical" evidence="1">
    <location>
        <begin position="146"/>
        <end position="169"/>
    </location>
</feature>
<feature type="transmembrane region" description="Helical" evidence="1">
    <location>
        <begin position="45"/>
        <end position="74"/>
    </location>
</feature>
<feature type="transmembrane region" description="Helical" evidence="1">
    <location>
        <begin position="86"/>
        <end position="104"/>
    </location>
</feature>
<name>A0A1T5D980_9FLAO</name>
<evidence type="ECO:0000313" key="2">
    <source>
        <dbReference type="EMBL" id="SKB68328.1"/>
    </source>
</evidence>
<dbReference type="Proteomes" id="UP000190230">
    <property type="component" value="Unassembled WGS sequence"/>
</dbReference>
<dbReference type="RefSeq" id="WP_079721380.1">
    <property type="nucleotide sequence ID" value="NZ_FUYY01000004.1"/>
</dbReference>
<proteinExistence type="predicted"/>
<evidence type="ECO:0000313" key="3">
    <source>
        <dbReference type="Proteomes" id="UP000190230"/>
    </source>
</evidence>
<keyword evidence="1 2" id="KW-0812">Transmembrane</keyword>
<keyword evidence="1" id="KW-0472">Membrane</keyword>
<evidence type="ECO:0000256" key="1">
    <source>
        <dbReference type="SAM" id="Phobius"/>
    </source>
</evidence>
<dbReference type="STRING" id="241145.SAMN05660776_2547"/>
<dbReference type="OrthoDB" id="9782403at2"/>
<dbReference type="PANTHER" id="PTHR36394:SF1">
    <property type="entry name" value="OS01G0277700 PROTEIN"/>
    <property type="match status" value="1"/>
</dbReference>
<dbReference type="PANTHER" id="PTHR36394">
    <property type="entry name" value="OS01G0277700 PROTEIN"/>
    <property type="match status" value="1"/>
</dbReference>
<sequence length="234" mass="26061">METNLSVLLVAAISISVLHTLTGPDHYIPFIAIGKAKNWSLKRTIFWTITCGIGHVLSSVLLALGGVALGFSLSKLNWFEEVRGGLAGWALFLFGLVFLIIGLYQAYRNKRHKHFDVYDSGEVYVYDHKHDGNPIMPSERKKVTPWVLLIIFLLGPCEPMIPLLTYPAILNSTSGIILITATFLFFTLLMMVLMVVLGYYGYSLIKTEFFEKYMNAIAGGTILICGAGMIFLGW</sequence>
<feature type="transmembrane region" description="Helical" evidence="1">
    <location>
        <begin position="175"/>
        <end position="201"/>
    </location>
</feature>